<dbReference type="InterPro" id="IPR018253">
    <property type="entry name" value="DnaJ_domain_CS"/>
</dbReference>
<feature type="transmembrane region" description="Helical" evidence="2">
    <location>
        <begin position="298"/>
        <end position="321"/>
    </location>
</feature>
<dbReference type="PROSITE" id="PS50076">
    <property type="entry name" value="DNAJ_2"/>
    <property type="match status" value="1"/>
</dbReference>
<dbReference type="InterPro" id="IPR001623">
    <property type="entry name" value="DnaJ_domain"/>
</dbReference>
<feature type="compositionally biased region" description="Polar residues" evidence="1">
    <location>
        <begin position="1"/>
        <end position="10"/>
    </location>
</feature>
<feature type="region of interest" description="Disordered" evidence="1">
    <location>
        <begin position="694"/>
        <end position="736"/>
    </location>
</feature>
<feature type="transmembrane region" description="Helical" evidence="2">
    <location>
        <begin position="267"/>
        <end position="291"/>
    </location>
</feature>
<dbReference type="Proteomes" id="UP000594638">
    <property type="component" value="Unassembled WGS sequence"/>
</dbReference>
<evidence type="ECO:0000256" key="2">
    <source>
        <dbReference type="SAM" id="Phobius"/>
    </source>
</evidence>
<dbReference type="PANTHER" id="PTHR45270">
    <property type="entry name" value="OS03G0832900 PROTEIN"/>
    <property type="match status" value="1"/>
</dbReference>
<dbReference type="Pfam" id="PF00226">
    <property type="entry name" value="DnaJ"/>
    <property type="match status" value="1"/>
</dbReference>
<dbReference type="Gene3D" id="1.10.287.110">
    <property type="entry name" value="DnaJ domain"/>
    <property type="match status" value="1"/>
</dbReference>
<reference evidence="4 5" key="1">
    <citation type="submission" date="2019-12" db="EMBL/GenBank/DDBJ databases">
        <authorList>
            <person name="Alioto T."/>
            <person name="Alioto T."/>
            <person name="Gomez Garrido J."/>
        </authorList>
    </citation>
    <scope>NUCLEOTIDE SEQUENCE [LARGE SCALE GENOMIC DNA]</scope>
</reference>
<comment type="caution">
    <text evidence="4">The sequence shown here is derived from an EMBL/GenBank/DDBJ whole genome shotgun (WGS) entry which is preliminary data.</text>
</comment>
<dbReference type="InterPro" id="IPR036869">
    <property type="entry name" value="J_dom_sf"/>
</dbReference>
<keyword evidence="2" id="KW-0812">Transmembrane</keyword>
<feature type="region of interest" description="Disordered" evidence="1">
    <location>
        <begin position="645"/>
        <end position="670"/>
    </location>
</feature>
<accession>A0A8S0QV36</accession>
<feature type="domain" description="J" evidence="3">
    <location>
        <begin position="439"/>
        <end position="506"/>
    </location>
</feature>
<feature type="compositionally biased region" description="Basic residues" evidence="1">
    <location>
        <begin position="726"/>
        <end position="736"/>
    </location>
</feature>
<dbReference type="Gramene" id="OE9A008931T3">
    <property type="protein sequence ID" value="OE9A008931C3"/>
    <property type="gene ID" value="OE9A008931"/>
</dbReference>
<keyword evidence="2" id="KW-0472">Membrane</keyword>
<dbReference type="SMART" id="SM00271">
    <property type="entry name" value="DnaJ"/>
    <property type="match status" value="1"/>
</dbReference>
<feature type="compositionally biased region" description="Basic and acidic residues" evidence="1">
    <location>
        <begin position="11"/>
        <end position="24"/>
    </location>
</feature>
<dbReference type="Pfam" id="PF14901">
    <property type="entry name" value="Jiv90"/>
    <property type="match status" value="1"/>
</dbReference>
<feature type="transmembrane region" description="Helical" evidence="2">
    <location>
        <begin position="244"/>
        <end position="261"/>
    </location>
</feature>
<name>A0A8S0QV36_OLEEU</name>
<evidence type="ECO:0000259" key="3">
    <source>
        <dbReference type="PROSITE" id="PS50076"/>
    </source>
</evidence>
<dbReference type="OrthoDB" id="1507364at2759"/>
<evidence type="ECO:0000313" key="5">
    <source>
        <dbReference type="Proteomes" id="UP000594638"/>
    </source>
</evidence>
<dbReference type="SUPFAM" id="SSF46565">
    <property type="entry name" value="Chaperone J-domain"/>
    <property type="match status" value="1"/>
</dbReference>
<dbReference type="AlphaFoldDB" id="A0A8S0QV36"/>
<feature type="compositionally biased region" description="Polar residues" evidence="1">
    <location>
        <begin position="124"/>
        <end position="136"/>
    </location>
</feature>
<feature type="transmembrane region" description="Helical" evidence="2">
    <location>
        <begin position="212"/>
        <end position="232"/>
    </location>
</feature>
<feature type="compositionally biased region" description="Low complexity" evidence="1">
    <location>
        <begin position="651"/>
        <end position="660"/>
    </location>
</feature>
<sequence length="736" mass="82399">MARKGNQQKNGLDRCWSDGKKGISESEPAVQNTEGRINGNKMDAPGEELPNSSHSVTHQTMSMNDTSHMQDEKKSMKKPKKSHRRANKSMDAARSEKPAPELGKTDMPTVEVSDVSEKNETDPESNCSSPNLNSFADSRNELRTEDRMGHVEFTATEIFKWMRACALAISKASIEWVERHKPMFVTLKTNVLKTRDYVRRTIEHVQPIVSRWIMYFGNAVLLLLMLWLDCAIRGTESLLRMGTSSVFSVIWFGILSTVAMVGMTKFLIILAITAVIGLFTGFTLASVFVFFSGATFLWLYGSFWTSGLVITFSAGLGFILSHDRIALFITTVYSMYCTWTYVGWLGVLSGLNLSFISSDVLLYVLRNTLEQRRPDIHADQAAGMQGQPSFFPHESTHATSSGIGADVPDDHNPGVPSTSGFDSELTSEDEVVRLLNCKDHYSALGLSRFQNVDASIIKREYRKKAMLVHPDKNMGNEKAAEAFKKLQNAYEVLLDSVKRKEYDDELKREELLNFFRNIQNGSQENKGRGFATSSFARTEVDGEDPLGESRRIACRKCGYFHVWVHTNKPKSRARWCQDCKDFHQAKDGDGWVEQSSQPLLFGILQKVEPPAVYVCADGKIYDATEWYICQGMRCPVNTHKPSFHVNTSVMSKNSNGKGSSPGQSRGGIPTHTMEEAMTEEEFFEWLQNAMQSGKFENFATSGSTSESPPTRNPPKTGASNSSSASSKRKKKGKKQW</sequence>
<keyword evidence="2" id="KW-1133">Transmembrane helix</keyword>
<gene>
    <name evidence="4" type="ORF">OLEA9_A008931</name>
</gene>
<protein>
    <submittedName>
        <fullName evidence="4">Terminal organelle assembly</fullName>
    </submittedName>
</protein>
<dbReference type="CDD" id="cd06257">
    <property type="entry name" value="DnaJ"/>
    <property type="match status" value="1"/>
</dbReference>
<feature type="compositionally biased region" description="Basic residues" evidence="1">
    <location>
        <begin position="75"/>
        <end position="87"/>
    </location>
</feature>
<keyword evidence="5" id="KW-1185">Reference proteome</keyword>
<organism evidence="4 5">
    <name type="scientific">Olea europaea subsp. europaea</name>
    <dbReference type="NCBI Taxonomy" id="158383"/>
    <lineage>
        <taxon>Eukaryota</taxon>
        <taxon>Viridiplantae</taxon>
        <taxon>Streptophyta</taxon>
        <taxon>Embryophyta</taxon>
        <taxon>Tracheophyta</taxon>
        <taxon>Spermatophyta</taxon>
        <taxon>Magnoliopsida</taxon>
        <taxon>eudicotyledons</taxon>
        <taxon>Gunneridae</taxon>
        <taxon>Pentapetalae</taxon>
        <taxon>asterids</taxon>
        <taxon>lamiids</taxon>
        <taxon>Lamiales</taxon>
        <taxon>Oleaceae</taxon>
        <taxon>Oleeae</taxon>
        <taxon>Olea</taxon>
    </lineage>
</organism>
<dbReference type="EMBL" id="CACTIH010001954">
    <property type="protein sequence ID" value="CAA2969867.1"/>
    <property type="molecule type" value="Genomic_DNA"/>
</dbReference>
<dbReference type="PRINTS" id="PR00625">
    <property type="entry name" value="JDOMAIN"/>
</dbReference>
<dbReference type="PANTHER" id="PTHR45270:SF4">
    <property type="entry name" value="CHAPERONE DNAJ-DOMAIN SUPERFAMILY PROTEIN"/>
    <property type="match status" value="1"/>
</dbReference>
<feature type="compositionally biased region" description="Polar residues" evidence="1">
    <location>
        <begin position="698"/>
        <end position="709"/>
    </location>
</feature>
<evidence type="ECO:0000256" key="1">
    <source>
        <dbReference type="SAM" id="MobiDB-lite"/>
    </source>
</evidence>
<feature type="compositionally biased region" description="Polar residues" evidence="1">
    <location>
        <begin position="50"/>
        <end position="67"/>
    </location>
</feature>
<feature type="region of interest" description="Disordered" evidence="1">
    <location>
        <begin position="1"/>
        <end position="136"/>
    </location>
</feature>
<proteinExistence type="predicted"/>
<dbReference type="InterPro" id="IPR032843">
    <property type="entry name" value="Jiv"/>
</dbReference>
<dbReference type="PROSITE" id="PS00636">
    <property type="entry name" value="DNAJ_1"/>
    <property type="match status" value="1"/>
</dbReference>
<evidence type="ECO:0000313" key="4">
    <source>
        <dbReference type="EMBL" id="CAA2969867.1"/>
    </source>
</evidence>